<dbReference type="STRING" id="4097.A0A1S3XSN0"/>
<feature type="domain" description="Reverse transcriptase/retrotransposon-derived protein RNase H-like" evidence="3">
    <location>
        <begin position="175"/>
        <end position="269"/>
    </location>
</feature>
<dbReference type="FunFam" id="3.30.70.270:FF:000020">
    <property type="entry name" value="Transposon Tf2-6 polyprotein-like Protein"/>
    <property type="match status" value="1"/>
</dbReference>
<dbReference type="KEGG" id="nta:107768342"/>
<dbReference type="AlphaFoldDB" id="A0A1S3XSN0"/>
<dbReference type="PANTHER" id="PTHR37984:SF5">
    <property type="entry name" value="PROTEIN NYNRIN-LIKE"/>
    <property type="match status" value="1"/>
</dbReference>
<evidence type="ECO:0000259" key="3">
    <source>
        <dbReference type="Pfam" id="PF17919"/>
    </source>
</evidence>
<organism evidence="5">
    <name type="scientific">Nicotiana tabacum</name>
    <name type="common">Common tobacco</name>
    <dbReference type="NCBI Taxonomy" id="4097"/>
    <lineage>
        <taxon>Eukaryota</taxon>
        <taxon>Viridiplantae</taxon>
        <taxon>Streptophyta</taxon>
        <taxon>Embryophyta</taxon>
        <taxon>Tracheophyta</taxon>
        <taxon>Spermatophyta</taxon>
        <taxon>Magnoliopsida</taxon>
        <taxon>eudicotyledons</taxon>
        <taxon>Gunneridae</taxon>
        <taxon>Pentapetalae</taxon>
        <taxon>asterids</taxon>
        <taxon>lamiids</taxon>
        <taxon>Solanales</taxon>
        <taxon>Solanaceae</taxon>
        <taxon>Nicotianoideae</taxon>
        <taxon>Nicotianeae</taxon>
        <taxon>Nicotiana</taxon>
    </lineage>
</organism>
<keyword evidence="2" id="KW-0175">Coiled coil</keyword>
<dbReference type="Pfam" id="PF17919">
    <property type="entry name" value="RT_RNaseH_2"/>
    <property type="match status" value="1"/>
</dbReference>
<name>A0A1S3XSN0_TOBAC</name>
<reference evidence="5" key="1">
    <citation type="submission" date="2025-08" db="UniProtKB">
        <authorList>
            <consortium name="RefSeq"/>
        </authorList>
    </citation>
    <scope>IDENTIFICATION</scope>
</reference>
<feature type="domain" description="Tf2-1-like SH3-like" evidence="4">
    <location>
        <begin position="368"/>
        <end position="401"/>
    </location>
</feature>
<sequence>MPVVCEFPDIFPENLSGLPSEREIEFPIEFIPGTTPISITPYRKAPKDGTFWLCFDYRQLNKVIIKNRYPLPGIDDLFDQLKGARLFSNLTLGLDAFAVFMDLMNRVFKPYLDHRRCEVDHGKIQAIVEWKPPKSPTEIRSFLGLAGYDRRFVNGFSIISYPLTQLLKKDVKFAWDDKYQESFEKLKYLLTKAHILTLPIEGKEYVIYSDASHYGLGCILMQEGKVVAYASRKWKPHELNYPTRDLELAAKVFVLKICRHYLYGEKCHIFTDHASLKYLGKANVVTDTLSRKSFAGLSLSPLPLYLELREMNACLAFKVDGSIIASLQVKPVLLEHVKEAQKLDEKLAKLLKEVQNGEKLDFKLREDVLERVGPVAYKLAIPPDLEKIHNIFHDSMLKRYRSDPSHVLHVESTEVNPDLTCEEEPIQILARPHVIERLLDCGTSFLAQIAPVRLRVRPFDQLLLPKLGGARQADFVQQQVAFVLRSKEVSGGEEAVGVGDVAIAVGAKVDGRRMSVVVLL</sequence>
<dbReference type="PaxDb" id="4097-A0A1S3XSN0"/>
<dbReference type="Pfam" id="PF24626">
    <property type="entry name" value="SH3_Tf2-1"/>
    <property type="match status" value="1"/>
</dbReference>
<dbReference type="GO" id="GO:0003824">
    <property type="term" value="F:catalytic activity"/>
    <property type="evidence" value="ECO:0007669"/>
    <property type="project" value="UniProtKB-KW"/>
</dbReference>
<protein>
    <submittedName>
        <fullName evidence="5">Uncharacterized protein</fullName>
    </submittedName>
</protein>
<evidence type="ECO:0000256" key="2">
    <source>
        <dbReference type="SAM" id="Coils"/>
    </source>
</evidence>
<dbReference type="Gene3D" id="3.10.20.370">
    <property type="match status" value="1"/>
</dbReference>
<dbReference type="OrthoDB" id="1424129at2759"/>
<evidence type="ECO:0000313" key="5">
    <source>
        <dbReference type="RefSeq" id="XP_016442948.1"/>
    </source>
</evidence>
<dbReference type="InterPro" id="IPR050951">
    <property type="entry name" value="Retrovirus_Pol_polyprotein"/>
</dbReference>
<evidence type="ECO:0000259" key="4">
    <source>
        <dbReference type="Pfam" id="PF24626"/>
    </source>
</evidence>
<dbReference type="InterPro" id="IPR041577">
    <property type="entry name" value="RT_RNaseH_2"/>
</dbReference>
<dbReference type="PANTHER" id="PTHR37984">
    <property type="entry name" value="PROTEIN CBG26694"/>
    <property type="match status" value="1"/>
</dbReference>
<accession>A0A1S3XSN0</accession>
<evidence type="ECO:0000256" key="1">
    <source>
        <dbReference type="ARBA" id="ARBA00023268"/>
    </source>
</evidence>
<dbReference type="InterPro" id="IPR043128">
    <property type="entry name" value="Rev_trsase/Diguanyl_cyclase"/>
</dbReference>
<dbReference type="RefSeq" id="XP_016442948.1">
    <property type="nucleotide sequence ID" value="XM_016587462.1"/>
</dbReference>
<feature type="coiled-coil region" evidence="2">
    <location>
        <begin position="333"/>
        <end position="360"/>
    </location>
</feature>
<keyword evidence="1" id="KW-0511">Multifunctional enzyme</keyword>
<dbReference type="CDD" id="cd09274">
    <property type="entry name" value="RNase_HI_RT_Ty3"/>
    <property type="match status" value="1"/>
</dbReference>
<proteinExistence type="predicted"/>
<dbReference type="OMA" id="REMNACL"/>
<dbReference type="InterPro" id="IPR056924">
    <property type="entry name" value="SH3_Tf2-1"/>
</dbReference>
<dbReference type="Gene3D" id="3.30.70.270">
    <property type="match status" value="2"/>
</dbReference>
<dbReference type="SUPFAM" id="SSF56672">
    <property type="entry name" value="DNA/RNA polymerases"/>
    <property type="match status" value="1"/>
</dbReference>
<dbReference type="InterPro" id="IPR043502">
    <property type="entry name" value="DNA/RNA_pol_sf"/>
</dbReference>
<gene>
    <name evidence="5" type="primary">LOC107768342</name>
</gene>
<dbReference type="SMR" id="A0A1S3XSN0"/>